<reference evidence="2 3" key="1">
    <citation type="submission" date="2019-03" db="EMBL/GenBank/DDBJ databases">
        <title>Single cell metagenomics reveals metabolic interactions within the superorganism composed of flagellate Streblomastix strix and complex community of Bacteroidetes bacteria on its surface.</title>
        <authorList>
            <person name="Treitli S.C."/>
            <person name="Kolisko M."/>
            <person name="Husnik F."/>
            <person name="Keeling P."/>
            <person name="Hampl V."/>
        </authorList>
    </citation>
    <scope>NUCLEOTIDE SEQUENCE [LARGE SCALE GENOMIC DNA]</scope>
    <source>
        <strain evidence="2">ST1C</strain>
    </source>
</reference>
<evidence type="ECO:0000313" key="2">
    <source>
        <dbReference type="EMBL" id="KAA6378797.1"/>
    </source>
</evidence>
<feature type="compositionally biased region" description="Polar residues" evidence="1">
    <location>
        <begin position="339"/>
        <end position="365"/>
    </location>
</feature>
<protein>
    <submittedName>
        <fullName evidence="2">Uncharacterized protein</fullName>
    </submittedName>
</protein>
<gene>
    <name evidence="2" type="ORF">EZS28_025677</name>
</gene>
<feature type="region of interest" description="Disordered" evidence="1">
    <location>
        <begin position="318"/>
        <end position="365"/>
    </location>
</feature>
<organism evidence="2 3">
    <name type="scientific">Streblomastix strix</name>
    <dbReference type="NCBI Taxonomy" id="222440"/>
    <lineage>
        <taxon>Eukaryota</taxon>
        <taxon>Metamonada</taxon>
        <taxon>Preaxostyla</taxon>
        <taxon>Oxymonadida</taxon>
        <taxon>Streblomastigidae</taxon>
        <taxon>Streblomastix</taxon>
    </lineage>
</organism>
<feature type="compositionally biased region" description="Low complexity" evidence="1">
    <location>
        <begin position="741"/>
        <end position="757"/>
    </location>
</feature>
<feature type="region of interest" description="Disordered" evidence="1">
    <location>
        <begin position="738"/>
        <end position="759"/>
    </location>
</feature>
<evidence type="ECO:0000313" key="3">
    <source>
        <dbReference type="Proteomes" id="UP000324800"/>
    </source>
</evidence>
<feature type="non-terminal residue" evidence="2">
    <location>
        <position position="1"/>
    </location>
</feature>
<feature type="compositionally biased region" description="Low complexity" evidence="1">
    <location>
        <begin position="1084"/>
        <end position="1103"/>
    </location>
</feature>
<feature type="compositionally biased region" description="Basic and acidic residues" evidence="1">
    <location>
        <begin position="631"/>
        <end position="648"/>
    </location>
</feature>
<feature type="compositionally biased region" description="Basic and acidic residues" evidence="1">
    <location>
        <begin position="406"/>
        <end position="420"/>
    </location>
</feature>
<feature type="region of interest" description="Disordered" evidence="1">
    <location>
        <begin position="1078"/>
        <end position="1103"/>
    </location>
</feature>
<feature type="region of interest" description="Disordered" evidence="1">
    <location>
        <begin position="401"/>
        <end position="434"/>
    </location>
</feature>
<name>A0A5J4V8I5_9EUKA</name>
<proteinExistence type="predicted"/>
<dbReference type="EMBL" id="SNRW01008917">
    <property type="protein sequence ID" value="KAA6378797.1"/>
    <property type="molecule type" value="Genomic_DNA"/>
</dbReference>
<comment type="caution">
    <text evidence="2">The sequence shown here is derived from an EMBL/GenBank/DDBJ whole genome shotgun (WGS) entry which is preliminary data.</text>
</comment>
<sequence>ETVFVGVKYDGPDANFLSVIKDNWSSALKQFPGKFGFFDSDNRHGYKQENMNITIRNGLENEWKVLQSIEQNKKNLCIANAETFIFFEDDDDQPIYVQRESTQKRNVQSHSSHNKNKNYISLFEAINRVRHLTFTTSMRLEPFPIRKKPFIMPSFPYTSALNREQDGEVACTGLNEIERKGRIQIPEYYSSIIPYKRKSNHNQQMDENSKSSSSKSELANNNQSCATAIAIIDTPAALSLFQLLFDFDNHRISIDSFIISALPPQASRAMVVLDELNVMKTLKGENINLLNRVHCGDANVVKGALVKHNEFLKDYYSKQSLQQQENDNKDMNINDEDNSTNTPRSLRSISQYSNTSSDFDSEQQYNSQNDATKRLYKHICRQQFQVDAFIITFPNKSMRKQRSKVLGHDEESSNSIKEEQNLSTNSSSSENESKMNDLKLTLNNQEMPEDEDSLIISNNPTKSDNKSFAGNETIPNFHPLLIVSSIGIGFFTSHQTLLKFKFPIPFSEPPMKEQSTKSDLDDVHLKIGTSMLFIISASNSSLIVDLSSGSFFEFPGRETNNKELGEGGPEDFQYNPFGNGRSGAIHIIQSGNKLQSIMQGNWYDSPPKLFTTKAYSGAKLHSLLLIEEEKMSSNQNDDRNEINNKSESKQTLQKKQIQKPFTYSGSFIIGQNIQRTYSSTVYALHEDVVEPIDSFVVGIDTTKKTVAFGSVQGAFVQITSSEVRIIPTVRYYAHLSNRTHQSNQNEQQQQQQQIQPQKELKDEKVQQIISEYIGYDASHGISWPSPILLSEEDCKQRIQNHQINQTDPKLNSQQNQQQFTKSGSLVNITPQKMIFECGCISDNLIAISYKCIVYVLIWNPSKPKISPVEKGSISQSGNQQSITQLPAFVQPVATLCFPSPVKTLSSSNICTRSFLIVGCEQPSSVFLFRLDSVQVSKQTEQERMKIWENGEKLIESMKYQITFPVVQRPDPTLIIHNGQQNISAYNDLQNNHIIHIGQGNECQILGNDPTEIDEQKLKKERSQIKQIRFIEVLSGSHQYVEAQYSSNATMTQIFDLFPYDRPEQILLTTFKRQMRISNGEENDSNNPNNILSSNSPQQQNVKQNYQKKNEYYQQQRNYNLNEGAALLVAGHNGQLASTLIPLNVLLDFPPNQLNKKIKSSNFLFPSLISQMKLCPQAVKMIEDEGTVYIYGDRTASLQWNDQALMMTWTNLETTGMIHSMQPM</sequence>
<dbReference type="AlphaFoldDB" id="A0A5J4V8I5"/>
<feature type="compositionally biased region" description="Low complexity" evidence="1">
    <location>
        <begin position="421"/>
        <end position="430"/>
    </location>
</feature>
<accession>A0A5J4V8I5</accession>
<dbReference type="Proteomes" id="UP000324800">
    <property type="component" value="Unassembled WGS sequence"/>
</dbReference>
<evidence type="ECO:0000256" key="1">
    <source>
        <dbReference type="SAM" id="MobiDB-lite"/>
    </source>
</evidence>
<feature type="region of interest" description="Disordered" evidence="1">
    <location>
        <begin position="631"/>
        <end position="657"/>
    </location>
</feature>